<feature type="compositionally biased region" description="Basic and acidic residues" evidence="1">
    <location>
        <begin position="207"/>
        <end position="216"/>
    </location>
</feature>
<feature type="compositionally biased region" description="Low complexity" evidence="1">
    <location>
        <begin position="294"/>
        <end position="321"/>
    </location>
</feature>
<dbReference type="AlphaFoldDB" id="A0A6J4I508"/>
<name>A0A6J4I508_9CHLR</name>
<reference evidence="2" key="1">
    <citation type="submission" date="2020-02" db="EMBL/GenBank/DDBJ databases">
        <authorList>
            <person name="Meier V. D."/>
        </authorList>
    </citation>
    <scope>NUCLEOTIDE SEQUENCE</scope>
    <source>
        <strain evidence="2">AVDCRST_MAG77</strain>
    </source>
</reference>
<evidence type="ECO:0000313" key="2">
    <source>
        <dbReference type="EMBL" id="CAA9242487.1"/>
    </source>
</evidence>
<protein>
    <submittedName>
        <fullName evidence="2">Uncharacterized protein</fullName>
    </submittedName>
</protein>
<feature type="compositionally biased region" description="Low complexity" evidence="1">
    <location>
        <begin position="225"/>
        <end position="241"/>
    </location>
</feature>
<feature type="region of interest" description="Disordered" evidence="1">
    <location>
        <begin position="1"/>
        <end position="32"/>
    </location>
</feature>
<feature type="non-terminal residue" evidence="2">
    <location>
        <position position="447"/>
    </location>
</feature>
<feature type="non-terminal residue" evidence="2">
    <location>
        <position position="1"/>
    </location>
</feature>
<sequence length="447" mass="45866">AGRSLSHADPPLHARRRLPGRDEPGAAAPVVDAGERAAARVARGAVPRLERVRLARPGGAPGVGGPGAGRLDERGVAAPLGGARPRGGPLAAARARRLSPGAGRSHRLLAAPAARVPNHALPQPGREGAPRDPARPHRGRRPCRVATPGAATRLRPGGPRRLVAGRPRPADGAGGGGAVRARRGAGAGRRLRRGAAAGGGGHPLRGAGREERDLSPRHPPALPWHGPAPHARGRGAPPAAHLQGTARPRHPARPRRDLARGRPPAARRGLDRVGPARCRGHAPQRQGGRRPRSALPRAAVAGHAPAPAAARRARLLPRPLAGGTAPAGGQANARGGPAVRPRAPDLPTPPRARSPRRGRALLRGRHHARHPDRLLGPPAPAHPRPAPAPPGAHPFSARLPLAGTDSRKSVGHGPPAHGRLGATPTPGGHATHPARPRPSRDPCRGRL</sequence>
<gene>
    <name evidence="2" type="ORF">AVDCRST_MAG77-1620</name>
</gene>
<feature type="compositionally biased region" description="Gly residues" evidence="1">
    <location>
        <begin position="59"/>
        <end position="68"/>
    </location>
</feature>
<feature type="compositionally biased region" description="Basic residues" evidence="1">
    <location>
        <begin position="353"/>
        <end position="370"/>
    </location>
</feature>
<feature type="compositionally biased region" description="Low complexity" evidence="1">
    <location>
        <begin position="76"/>
        <end position="90"/>
    </location>
</feature>
<proteinExistence type="predicted"/>
<organism evidence="2">
    <name type="scientific">uncultured Chloroflexota bacterium</name>
    <dbReference type="NCBI Taxonomy" id="166587"/>
    <lineage>
        <taxon>Bacteria</taxon>
        <taxon>Bacillati</taxon>
        <taxon>Chloroflexota</taxon>
        <taxon>environmental samples</taxon>
    </lineage>
</organism>
<feature type="compositionally biased region" description="Basic and acidic residues" evidence="1">
    <location>
        <begin position="438"/>
        <end position="447"/>
    </location>
</feature>
<feature type="region of interest" description="Disordered" evidence="1">
    <location>
        <begin position="53"/>
        <end position="90"/>
    </location>
</feature>
<evidence type="ECO:0000256" key="1">
    <source>
        <dbReference type="SAM" id="MobiDB-lite"/>
    </source>
</evidence>
<dbReference type="EMBL" id="CADCTC010000103">
    <property type="protein sequence ID" value="CAA9242487.1"/>
    <property type="molecule type" value="Genomic_DNA"/>
</dbReference>
<feature type="region of interest" description="Disordered" evidence="1">
    <location>
        <begin position="112"/>
        <end position="447"/>
    </location>
</feature>
<feature type="compositionally biased region" description="Basic residues" evidence="1">
    <location>
        <begin position="278"/>
        <end position="292"/>
    </location>
</feature>
<feature type="compositionally biased region" description="Pro residues" evidence="1">
    <location>
        <begin position="377"/>
        <end position="392"/>
    </location>
</feature>
<accession>A0A6J4I508</accession>